<protein>
    <submittedName>
        <fullName evidence="2">Uncharacterized protein</fullName>
    </submittedName>
</protein>
<keyword evidence="2" id="KW-0614">Plasmid</keyword>
<dbReference type="AlphaFoldDB" id="B0RKV9"/>
<accession>B0RKV9</accession>
<reference evidence="2" key="1">
    <citation type="journal article" date="2008" name="J. Bacteriol.">
        <title>Genetic and functional properties of the self-transmissible Yersinia enterocolitica plasmid pYE854, which mobilizes the virulence plasmid pYV.</title>
        <authorList>
            <person name="Hammerl J.A."/>
            <person name="Klein I."/>
            <person name="Lanka E."/>
            <person name="Appel B."/>
            <person name="Hertwig S."/>
        </authorList>
    </citation>
    <scope>NUCLEOTIDE SEQUENCE [LARGE SCALE GENOMIC DNA]</scope>
    <source>
        <strain evidence="2">29854</strain>
        <plasmid evidence="2">pYE854</plasmid>
    </source>
</reference>
<organism evidence="2">
    <name type="scientific">Yersinia enterocolitica</name>
    <dbReference type="NCBI Taxonomy" id="630"/>
    <lineage>
        <taxon>Bacteria</taxon>
        <taxon>Pseudomonadati</taxon>
        <taxon>Pseudomonadota</taxon>
        <taxon>Gammaproteobacteria</taxon>
        <taxon>Enterobacterales</taxon>
        <taxon>Yersiniaceae</taxon>
        <taxon>Yersinia</taxon>
    </lineage>
</organism>
<evidence type="ECO:0000256" key="1">
    <source>
        <dbReference type="SAM" id="MobiDB-lite"/>
    </source>
</evidence>
<geneLocation type="plasmid" evidence="2">
    <name>pYE854</name>
</geneLocation>
<proteinExistence type="predicted"/>
<sequence length="94" mass="10240">MRRFSRFHLAGPPTVARLYVHQWDVPAPGKRGPAEPAILPPATASRGDFPSDRCFRARCPFDVVHPEGAPADKASNRHAVSGPPHRIPGVSRGR</sequence>
<feature type="region of interest" description="Disordered" evidence="1">
    <location>
        <begin position="65"/>
        <end position="94"/>
    </location>
</feature>
<name>B0RKV9_YEREN</name>
<evidence type="ECO:0000313" key="2">
    <source>
        <dbReference type="EMBL" id="CAP20199.1"/>
    </source>
</evidence>
<dbReference type="EMBL" id="AM905950">
    <property type="protein sequence ID" value="CAP20199.1"/>
    <property type="molecule type" value="Genomic_DNA"/>
</dbReference>